<keyword evidence="2" id="KW-0812">Transmembrane</keyword>
<dbReference type="AlphaFoldDB" id="A0AAX4IV90"/>
<dbReference type="Pfam" id="PF01814">
    <property type="entry name" value="Hemerythrin"/>
    <property type="match status" value="1"/>
</dbReference>
<dbReference type="KEGG" id="cdet:87948516"/>
<evidence type="ECO:0000256" key="2">
    <source>
        <dbReference type="SAM" id="Phobius"/>
    </source>
</evidence>
<feature type="domain" description="Hemerythrin-like" evidence="3">
    <location>
        <begin position="170"/>
        <end position="293"/>
    </location>
</feature>
<feature type="region of interest" description="Disordered" evidence="1">
    <location>
        <begin position="59"/>
        <end position="82"/>
    </location>
</feature>
<dbReference type="InterPro" id="IPR053206">
    <property type="entry name" value="Dimeric_xanthone_biosynth"/>
</dbReference>
<dbReference type="Gene3D" id="1.20.120.520">
    <property type="entry name" value="nmb1532 protein domain like"/>
    <property type="match status" value="1"/>
</dbReference>
<evidence type="ECO:0000313" key="5">
    <source>
        <dbReference type="Proteomes" id="UP001322277"/>
    </source>
</evidence>
<protein>
    <submittedName>
        <fullName evidence="4">Hemerythrin</fullName>
    </submittedName>
</protein>
<name>A0AAX4IV90_9PEZI</name>
<dbReference type="InterPro" id="IPR012312">
    <property type="entry name" value="Hemerythrin-like"/>
</dbReference>
<feature type="transmembrane region" description="Helical" evidence="2">
    <location>
        <begin position="108"/>
        <end position="125"/>
    </location>
</feature>
<dbReference type="PANTHER" id="PTHR38048:SF2">
    <property type="entry name" value="HEMERYTHRIN-LIKE DOMAIN-CONTAINING PROTEIN"/>
    <property type="match status" value="1"/>
</dbReference>
<dbReference type="Proteomes" id="UP001322277">
    <property type="component" value="Chromosome 8"/>
</dbReference>
<dbReference type="EMBL" id="CP137312">
    <property type="protein sequence ID" value="WQF87002.1"/>
    <property type="molecule type" value="Genomic_DNA"/>
</dbReference>
<dbReference type="PANTHER" id="PTHR38048">
    <property type="entry name" value="EXPRESSED PROTEIN"/>
    <property type="match status" value="1"/>
</dbReference>
<evidence type="ECO:0000259" key="3">
    <source>
        <dbReference type="Pfam" id="PF01814"/>
    </source>
</evidence>
<gene>
    <name evidence="4" type="ORF">CDEST_12016</name>
</gene>
<proteinExistence type="predicted"/>
<dbReference type="GeneID" id="87948516"/>
<keyword evidence="2" id="KW-1133">Transmembrane helix</keyword>
<accession>A0AAX4IV90</accession>
<dbReference type="RefSeq" id="XP_062784223.1">
    <property type="nucleotide sequence ID" value="XM_062928172.1"/>
</dbReference>
<dbReference type="CDD" id="cd12108">
    <property type="entry name" value="Hr-like"/>
    <property type="match status" value="1"/>
</dbReference>
<keyword evidence="5" id="KW-1185">Reference proteome</keyword>
<evidence type="ECO:0000256" key="1">
    <source>
        <dbReference type="SAM" id="MobiDB-lite"/>
    </source>
</evidence>
<evidence type="ECO:0000313" key="4">
    <source>
        <dbReference type="EMBL" id="WQF87002.1"/>
    </source>
</evidence>
<reference evidence="5" key="1">
    <citation type="journal article" date="2023" name="bioRxiv">
        <title>Complete genome of the Medicago anthracnose fungus, Colletotrichum destructivum, reveals a mini-chromosome-like region within a core chromosome.</title>
        <authorList>
            <person name="Lapalu N."/>
            <person name="Simon A."/>
            <person name="Lu A."/>
            <person name="Plaumann P.-L."/>
            <person name="Amselem J."/>
            <person name="Pigne S."/>
            <person name="Auger A."/>
            <person name="Koch C."/>
            <person name="Dallery J.-F."/>
            <person name="O'Connell R.J."/>
        </authorList>
    </citation>
    <scope>NUCLEOTIDE SEQUENCE [LARGE SCALE GENOMIC DNA]</scope>
    <source>
        <strain evidence="5">CBS 520.97</strain>
    </source>
</reference>
<sequence>MRTCLLISRACSLTPRRGPLDSVLHCKLGELLATKDTASAQKPPKHPIQTRLCASAAAFPSSRNPDSRFPQQGADDASKSYDSSPPIPYISLVIRSIHSRPGCCPLKMAGYLLLVIPSILMSLLVSRAPFMMTTTPQTTKPWADAPMKLITTPQYETKKTDLFTLGSTHMALLHNSILRGYNSIYQQAPYIQDADKADFIGYSQTWFKFVKSHHDDEEESLFTKVEDLLDDKNVFAETHKEHESFLSGLAEFNQYLTSLSSPTDFSGAKLLDIMKGFQQPFETHFHSEISTIAGLAKHPNAPKEGTPEAANASLTFKTWGKSTVTKAGTADVVPFFLLNLDRTAEDGLWANWPPMPAPIKWGLINIAGAWHWGWWKFASCDAAGQPRELYALGSLGSDDKAKAEL</sequence>
<keyword evidence="2" id="KW-0472">Membrane</keyword>
<organism evidence="4 5">
    <name type="scientific">Colletotrichum destructivum</name>
    <dbReference type="NCBI Taxonomy" id="34406"/>
    <lineage>
        <taxon>Eukaryota</taxon>
        <taxon>Fungi</taxon>
        <taxon>Dikarya</taxon>
        <taxon>Ascomycota</taxon>
        <taxon>Pezizomycotina</taxon>
        <taxon>Sordariomycetes</taxon>
        <taxon>Hypocreomycetidae</taxon>
        <taxon>Glomerellales</taxon>
        <taxon>Glomerellaceae</taxon>
        <taxon>Colletotrichum</taxon>
        <taxon>Colletotrichum destructivum species complex</taxon>
    </lineage>
</organism>